<reference evidence="1 2" key="1">
    <citation type="submission" date="2019-08" db="EMBL/GenBank/DDBJ databases">
        <title>Identification of a novel species of the genus Boseongicola.</title>
        <authorList>
            <person name="Zhang X.-Q."/>
        </authorList>
    </citation>
    <scope>NUCLEOTIDE SEQUENCE [LARGE SCALE GENOMIC DNA]</scope>
    <source>
        <strain evidence="1 2">HY14</strain>
    </source>
</reference>
<sequence length="293" mass="31730">MKIALYLVGFAVVALILAGALGHIRYRNNMASADAAWGAISDRAGPADLTFDPEALEDQPEIARRYLTHAIAPGTPLRPTVILTMDGTFRLGTQDDPREFEMHARQLLSAPDEFVWVARMDGGGMKISGTDGLEGGHGWTRFWAFGVKSLVNVAATEDIDRAARARPALEAIWAPAALHPALGARWQPIGPNRADVTFGEGADAVTITLTLDASGAVKSVVTQRWSNENPEGTYRLQPFGADVLDEHTFAGFTIPSKVSAGNHWGTPDFFPFFEVTIRDAFYAVPEPEEAPED</sequence>
<organism evidence="1 2">
    <name type="scientific">Maritimibacter fusiformis</name>
    <dbReference type="NCBI Taxonomy" id="2603819"/>
    <lineage>
        <taxon>Bacteria</taxon>
        <taxon>Pseudomonadati</taxon>
        <taxon>Pseudomonadota</taxon>
        <taxon>Alphaproteobacteria</taxon>
        <taxon>Rhodobacterales</taxon>
        <taxon>Roseobacteraceae</taxon>
        <taxon>Maritimibacter</taxon>
    </lineage>
</organism>
<dbReference type="InterPro" id="IPR046674">
    <property type="entry name" value="DUF6544"/>
</dbReference>
<dbReference type="Pfam" id="PF20181">
    <property type="entry name" value="DUF6544"/>
    <property type="match status" value="1"/>
</dbReference>
<evidence type="ECO:0000313" key="2">
    <source>
        <dbReference type="Proteomes" id="UP000322080"/>
    </source>
</evidence>
<accession>A0A5D0RN20</accession>
<comment type="caution">
    <text evidence="1">The sequence shown here is derived from an EMBL/GenBank/DDBJ whole genome shotgun (WGS) entry which is preliminary data.</text>
</comment>
<dbReference type="EMBL" id="VSIY01000004">
    <property type="protein sequence ID" value="TYB82539.1"/>
    <property type="molecule type" value="Genomic_DNA"/>
</dbReference>
<dbReference type="Proteomes" id="UP000322080">
    <property type="component" value="Unassembled WGS sequence"/>
</dbReference>
<proteinExistence type="predicted"/>
<evidence type="ECO:0000313" key="1">
    <source>
        <dbReference type="EMBL" id="TYB82539.1"/>
    </source>
</evidence>
<gene>
    <name evidence="1" type="ORF">FVF75_07440</name>
</gene>
<dbReference type="RefSeq" id="WP_148377302.1">
    <property type="nucleotide sequence ID" value="NZ_VSIY01000004.1"/>
</dbReference>
<keyword evidence="2" id="KW-1185">Reference proteome</keyword>
<dbReference type="AlphaFoldDB" id="A0A5D0RN20"/>
<name>A0A5D0RN20_9RHOB</name>
<protein>
    <submittedName>
        <fullName evidence="1">Uncharacterized protein</fullName>
    </submittedName>
</protein>